<comment type="subcellular location">
    <subcellularLocation>
        <location evidence="1 10">Cell membrane</location>
        <topology evidence="1 10">Multi-pass membrane protein</topology>
    </subcellularLocation>
</comment>
<proteinExistence type="inferred from homology"/>
<keyword evidence="8 10" id="KW-0675">Receptor</keyword>
<name>A0A9C6WI01_DROAB</name>
<evidence type="ECO:0000256" key="2">
    <source>
        <dbReference type="ARBA" id="ARBA00022475"/>
    </source>
</evidence>
<dbReference type="CTD" id="318778"/>
<organism evidence="11 12">
    <name type="scientific">Drosophila albomicans</name>
    <name type="common">Fruit fly</name>
    <dbReference type="NCBI Taxonomy" id="7291"/>
    <lineage>
        <taxon>Eukaryota</taxon>
        <taxon>Metazoa</taxon>
        <taxon>Ecdysozoa</taxon>
        <taxon>Arthropoda</taxon>
        <taxon>Hexapoda</taxon>
        <taxon>Insecta</taxon>
        <taxon>Pterygota</taxon>
        <taxon>Neoptera</taxon>
        <taxon>Endopterygota</taxon>
        <taxon>Diptera</taxon>
        <taxon>Brachycera</taxon>
        <taxon>Muscomorpha</taxon>
        <taxon>Ephydroidea</taxon>
        <taxon>Drosophilidae</taxon>
        <taxon>Drosophila</taxon>
    </lineage>
</organism>
<keyword evidence="3 10" id="KW-0716">Sensory transduction</keyword>
<sequence length="386" mass="44120">MGRLFLLQEQCLRLMGHSMDSQSNDDRALTLGLKHFASLLLVISAEYPMMSYVMYNRDDIELVTASLSVVFTNLLTVIKISTFLVYKQNFWQLMHSFRQIYPKFHQSASDVVGHDYITKDNNFAALLGKAYCISCACTGLYFMLDPILKIISSHWRGEIYIRELPMPMKFPFNDVNTPGYEFGFGYTVFVTIAVVLYASAVDGLFISFAFNLRAHFQALQQRIQQLTFDQSAEADHEQMIHVVQYHVKLLDLSKQLRITYMPIVFGQFLITSIQVGVIIYQILTHMDNAMALIRFFSFFGSIMLQLFLYCYGGELIKNESLQVGVAVQLADWHLATPKQRRSLAFIMHCSQRGMLIKAGFYEASLANFLAIFRAAMSFIAVIQSAE</sequence>
<keyword evidence="5 10" id="KW-0552">Olfaction</keyword>
<feature type="transmembrane region" description="Helical" evidence="10">
    <location>
        <begin position="258"/>
        <end position="283"/>
    </location>
</feature>
<keyword evidence="4 10" id="KW-0812">Transmembrane</keyword>
<evidence type="ECO:0000256" key="3">
    <source>
        <dbReference type="ARBA" id="ARBA00022606"/>
    </source>
</evidence>
<dbReference type="InterPro" id="IPR004117">
    <property type="entry name" value="7tm6_olfct_rcpt"/>
</dbReference>
<dbReference type="GO" id="GO:0007165">
    <property type="term" value="P:signal transduction"/>
    <property type="evidence" value="ECO:0007669"/>
    <property type="project" value="UniProtKB-KW"/>
</dbReference>
<reference evidence="12" key="1">
    <citation type="submission" date="2025-08" db="UniProtKB">
        <authorList>
            <consortium name="RefSeq"/>
        </authorList>
    </citation>
    <scope>IDENTIFICATION</scope>
    <source>
        <strain evidence="12">15112-1751.03</strain>
        <tissue evidence="12">Whole Adult</tissue>
    </source>
</reference>
<feature type="transmembrane region" description="Helical" evidence="10">
    <location>
        <begin position="123"/>
        <end position="144"/>
    </location>
</feature>
<dbReference type="Pfam" id="PF02949">
    <property type="entry name" value="7tm_6"/>
    <property type="match status" value="1"/>
</dbReference>
<dbReference type="PANTHER" id="PTHR21137:SF43">
    <property type="entry name" value="ODORANT RECEPTOR 47A-RELATED"/>
    <property type="match status" value="1"/>
</dbReference>
<dbReference type="GO" id="GO:0005549">
    <property type="term" value="F:odorant binding"/>
    <property type="evidence" value="ECO:0007669"/>
    <property type="project" value="InterPro"/>
</dbReference>
<feature type="transmembrane region" description="Helical" evidence="10">
    <location>
        <begin position="67"/>
        <end position="86"/>
    </location>
</feature>
<feature type="transmembrane region" description="Helical" evidence="10">
    <location>
        <begin position="184"/>
        <end position="212"/>
    </location>
</feature>
<keyword evidence="9 10" id="KW-0807">Transducer</keyword>
<dbReference type="GO" id="GO:0004984">
    <property type="term" value="F:olfactory receptor activity"/>
    <property type="evidence" value="ECO:0007669"/>
    <property type="project" value="InterPro"/>
</dbReference>
<dbReference type="GeneID" id="117575244"/>
<evidence type="ECO:0000256" key="8">
    <source>
        <dbReference type="ARBA" id="ARBA00023170"/>
    </source>
</evidence>
<dbReference type="PANTHER" id="PTHR21137">
    <property type="entry name" value="ODORANT RECEPTOR"/>
    <property type="match status" value="1"/>
</dbReference>
<dbReference type="AlphaFoldDB" id="A0A9C6WI01"/>
<comment type="similarity">
    <text evidence="10">Belongs to the insect chemoreceptor superfamily. Heteromeric odorant receptor channel (TC 1.A.69) family.</text>
</comment>
<keyword evidence="6 10" id="KW-1133">Transmembrane helix</keyword>
<evidence type="ECO:0000256" key="10">
    <source>
        <dbReference type="RuleBase" id="RU351113"/>
    </source>
</evidence>
<feature type="transmembrane region" description="Helical" evidence="10">
    <location>
        <begin position="289"/>
        <end position="311"/>
    </location>
</feature>
<keyword evidence="2" id="KW-1003">Cell membrane</keyword>
<evidence type="ECO:0000256" key="7">
    <source>
        <dbReference type="ARBA" id="ARBA00023136"/>
    </source>
</evidence>
<dbReference type="Proteomes" id="UP000515160">
    <property type="component" value="Chromosome 2R"/>
</dbReference>
<evidence type="ECO:0000256" key="9">
    <source>
        <dbReference type="ARBA" id="ARBA00023224"/>
    </source>
</evidence>
<evidence type="ECO:0000313" key="12">
    <source>
        <dbReference type="RefSeq" id="XP_051863953.1"/>
    </source>
</evidence>
<accession>A0A9C6WI01</accession>
<dbReference type="OrthoDB" id="6617147at2759"/>
<evidence type="ECO:0000256" key="1">
    <source>
        <dbReference type="ARBA" id="ARBA00004651"/>
    </source>
</evidence>
<feature type="transmembrane region" description="Helical" evidence="10">
    <location>
        <begin position="360"/>
        <end position="382"/>
    </location>
</feature>
<evidence type="ECO:0000256" key="5">
    <source>
        <dbReference type="ARBA" id="ARBA00022725"/>
    </source>
</evidence>
<gene>
    <name evidence="12" type="primary">LOC117575244</name>
</gene>
<keyword evidence="7 10" id="KW-0472">Membrane</keyword>
<evidence type="ECO:0000313" key="11">
    <source>
        <dbReference type="Proteomes" id="UP000515160"/>
    </source>
</evidence>
<evidence type="ECO:0000256" key="6">
    <source>
        <dbReference type="ARBA" id="ARBA00022989"/>
    </source>
</evidence>
<keyword evidence="11" id="KW-1185">Reference proteome</keyword>
<evidence type="ECO:0000256" key="4">
    <source>
        <dbReference type="ARBA" id="ARBA00022692"/>
    </source>
</evidence>
<dbReference type="RefSeq" id="XP_051863953.1">
    <property type="nucleotide sequence ID" value="XM_052007993.1"/>
</dbReference>
<dbReference type="GO" id="GO:0005886">
    <property type="term" value="C:plasma membrane"/>
    <property type="evidence" value="ECO:0007669"/>
    <property type="project" value="UniProtKB-SubCell"/>
</dbReference>
<feature type="transmembrane region" description="Helical" evidence="10">
    <location>
        <begin position="36"/>
        <end position="55"/>
    </location>
</feature>
<protein>
    <recommendedName>
        <fullName evidence="10">Odorant receptor</fullName>
    </recommendedName>
</protein>